<feature type="compositionally biased region" description="Pro residues" evidence="1">
    <location>
        <begin position="32"/>
        <end position="42"/>
    </location>
</feature>
<dbReference type="EMBL" id="AOPZ01000088">
    <property type="protein sequence ID" value="EPH44528.1"/>
    <property type="molecule type" value="Genomic_DNA"/>
</dbReference>
<reference evidence="2 3" key="1">
    <citation type="submission" date="2013-02" db="EMBL/GenBank/DDBJ databases">
        <title>Draft Genome Sequence of Streptomyces aurantiacus, Which Produces Setomimycin.</title>
        <authorList>
            <person name="Gruening B.A."/>
            <person name="Praeg A."/>
            <person name="Erxleben A."/>
            <person name="Guenther S."/>
            <person name="Mueller M."/>
        </authorList>
    </citation>
    <scope>NUCLEOTIDE SEQUENCE [LARGE SCALE GENOMIC DNA]</scope>
    <source>
        <strain evidence="2 3">JA 4570</strain>
    </source>
</reference>
<feature type="compositionally biased region" description="Low complexity" evidence="1">
    <location>
        <begin position="1"/>
        <end position="12"/>
    </location>
</feature>
<evidence type="ECO:0000256" key="1">
    <source>
        <dbReference type="SAM" id="MobiDB-lite"/>
    </source>
</evidence>
<feature type="compositionally biased region" description="Basic residues" evidence="1">
    <location>
        <begin position="13"/>
        <end position="30"/>
    </location>
</feature>
<proteinExistence type="predicted"/>
<dbReference type="Proteomes" id="UP000014629">
    <property type="component" value="Unassembled WGS sequence"/>
</dbReference>
<comment type="caution">
    <text evidence="2">The sequence shown here is derived from an EMBL/GenBank/DDBJ whole genome shotgun (WGS) entry which is preliminary data.</text>
</comment>
<name>S3ZMV7_9ACTN</name>
<sequence>MAAPRGSRPRCGCPHRRPHRGRLRRPRRPFPCRFPSPFPQPF</sequence>
<dbReference type="PATRIC" id="fig|1286094.4.peg.2381"/>
<protein>
    <submittedName>
        <fullName evidence="2">Uncharacterized protein</fullName>
    </submittedName>
</protein>
<accession>S3ZMV7</accession>
<evidence type="ECO:0000313" key="2">
    <source>
        <dbReference type="EMBL" id="EPH44528.1"/>
    </source>
</evidence>
<keyword evidence="3" id="KW-1185">Reference proteome</keyword>
<dbReference type="AlphaFoldDB" id="S3ZMV7"/>
<organism evidence="2 3">
    <name type="scientific">Streptomyces aurantiacus JA 4570</name>
    <dbReference type="NCBI Taxonomy" id="1286094"/>
    <lineage>
        <taxon>Bacteria</taxon>
        <taxon>Bacillati</taxon>
        <taxon>Actinomycetota</taxon>
        <taxon>Actinomycetes</taxon>
        <taxon>Kitasatosporales</taxon>
        <taxon>Streptomycetaceae</taxon>
        <taxon>Streptomyces</taxon>
        <taxon>Streptomyces aurantiacus group</taxon>
    </lineage>
</organism>
<gene>
    <name evidence="2" type="ORF">STRAU_2410</name>
</gene>
<evidence type="ECO:0000313" key="3">
    <source>
        <dbReference type="Proteomes" id="UP000014629"/>
    </source>
</evidence>
<feature type="region of interest" description="Disordered" evidence="1">
    <location>
        <begin position="1"/>
        <end position="42"/>
    </location>
</feature>